<dbReference type="InterPro" id="IPR052164">
    <property type="entry name" value="Anthracycline_SecMetBiosynth"/>
</dbReference>
<dbReference type="SUPFAM" id="SSF54593">
    <property type="entry name" value="Glyoxalase/Bleomycin resistance protein/Dihydroxybiphenyl dioxygenase"/>
    <property type="match status" value="2"/>
</dbReference>
<dbReference type="PANTHER" id="PTHR33993">
    <property type="entry name" value="GLYOXALASE-RELATED"/>
    <property type="match status" value="1"/>
</dbReference>
<evidence type="ECO:0000259" key="1">
    <source>
        <dbReference type="PROSITE" id="PS51819"/>
    </source>
</evidence>
<comment type="caution">
    <text evidence="2">The sequence shown here is derived from an EMBL/GenBank/DDBJ whole genome shotgun (WGS) entry which is preliminary data.</text>
</comment>
<dbReference type="PANTHER" id="PTHR33993:SF14">
    <property type="entry name" value="GB|AAF24581.1"/>
    <property type="match status" value="1"/>
</dbReference>
<name>A0AA90K8B3_9ACTN</name>
<dbReference type="PROSITE" id="PS51819">
    <property type="entry name" value="VOC"/>
    <property type="match status" value="2"/>
</dbReference>
<organism evidence="2">
    <name type="scientific">Streptantibioticus silvisoli</name>
    <dbReference type="NCBI Taxonomy" id="2705255"/>
    <lineage>
        <taxon>Bacteria</taxon>
        <taxon>Bacillati</taxon>
        <taxon>Actinomycetota</taxon>
        <taxon>Actinomycetes</taxon>
        <taxon>Kitasatosporales</taxon>
        <taxon>Streptomycetaceae</taxon>
        <taxon>Streptantibioticus</taxon>
    </lineage>
</organism>
<feature type="domain" description="VOC" evidence="1">
    <location>
        <begin position="144"/>
        <end position="258"/>
    </location>
</feature>
<gene>
    <name evidence="2" type="ORF">POF50_007890</name>
</gene>
<dbReference type="Pfam" id="PF00903">
    <property type="entry name" value="Glyoxalase"/>
    <property type="match status" value="2"/>
</dbReference>
<evidence type="ECO:0000313" key="2">
    <source>
        <dbReference type="EMBL" id="MDI5969267.1"/>
    </source>
</evidence>
<dbReference type="AlphaFoldDB" id="A0AA90K8B3"/>
<protein>
    <submittedName>
        <fullName evidence="2">VOC family protein</fullName>
    </submittedName>
</protein>
<dbReference type="InterPro" id="IPR037523">
    <property type="entry name" value="VOC_core"/>
</dbReference>
<proteinExistence type="predicted"/>
<dbReference type="Gene3D" id="3.10.180.10">
    <property type="entry name" value="2,3-Dihydroxybiphenyl 1,2-Dioxygenase, domain 1"/>
    <property type="match status" value="2"/>
</dbReference>
<dbReference type="InterPro" id="IPR004360">
    <property type="entry name" value="Glyas_Fos-R_dOase_dom"/>
</dbReference>
<dbReference type="EMBL" id="JABXJJ020000008">
    <property type="protein sequence ID" value="MDI5969267.1"/>
    <property type="molecule type" value="Genomic_DNA"/>
</dbReference>
<reference evidence="2" key="1">
    <citation type="submission" date="2023-05" db="EMBL/GenBank/DDBJ databases">
        <title>Streptantibioticus silvisoli sp. nov., acidotolerant actinomycetes 1 from pine litter.</title>
        <authorList>
            <person name="Swiecimska M."/>
            <person name="Golinska P."/>
            <person name="Sangal V."/>
            <person name="Wachnowicz B."/>
            <person name="Goodfellow M."/>
        </authorList>
    </citation>
    <scope>NUCLEOTIDE SEQUENCE</scope>
    <source>
        <strain evidence="2">SL13</strain>
    </source>
</reference>
<sequence>MPEVTAPYTAGTPCWATLSVPDQQAALDFYRDLFGWSGRVGPPETGGYAVCVWQDRAVAGIARAQPMGDLPAPPTAWTTFLCADDADAAAAAVTGNGGRLLTPVDDVPGRTGRMFVAADPAGAAFGVWQPLDFFGAEIVNEPGAMAWNELNSRDLDASAAFYRRALGVGVTPFKDLPGYFTLEVDGRAVGGMRALDDTFPPGTPSNWLTYFAVDDVDSTVDAAVRAGASVLAPPFDMVAGRMSVVADPQGGVFAVLAQPPQS</sequence>
<feature type="domain" description="VOC" evidence="1">
    <location>
        <begin position="12"/>
        <end position="130"/>
    </location>
</feature>
<dbReference type="InterPro" id="IPR029068">
    <property type="entry name" value="Glyas_Bleomycin-R_OHBP_Dase"/>
</dbReference>
<dbReference type="CDD" id="cd07247">
    <property type="entry name" value="SgaA_N_like"/>
    <property type="match status" value="2"/>
</dbReference>
<accession>A0AA90K8B3</accession>
<dbReference type="RefSeq" id="WP_271317386.1">
    <property type="nucleotide sequence ID" value="NZ_JABXJJ020000008.1"/>
</dbReference>